<dbReference type="PANTHER" id="PTHR24345">
    <property type="entry name" value="SERINE/THREONINE-PROTEIN KINASE PLK"/>
    <property type="match status" value="1"/>
</dbReference>
<keyword evidence="5" id="KW-0067">ATP-binding</keyword>
<sequence length="541" mass="61583">MPITKVIVDDVTHDSYSLEKVMGSGTFAKCYRALSSKTNERCALKVATKTDPKNLRLFRSECRLQSALDHPNVVKLISAFDSENKAIVVLELCSRGTLADFIKRRVTVTEAEARYFLYGVVEAFKYLHSRRIVHCDLKARNVLLTDTLDVKVADFGLAEQIPIGAKGFRDRKGTAIYMAPELLVGKTAKSFGVDIWALGCLLYHCITGDAPFDLGIADVKKNTVETKAGEKKFQDLEWKVKALDGRVSPSTEGAIMAMLTVEPELRPDIEEVAKMDFFARNLIPKVLPAECLRFKPMFLAEKIDREEPTERCLFNPKKESGMDMLKRLVEHFRSLNPLESRCEARPSTWIRRFRKNSKGGFCYELNDESVQCFFSDRTVIAGSNSKNDRRKKDTKQLSSREVRFRENREVQHHDVASLPNKISEKYQSLLREKGLLSQELLLGFQLSTRFYDTSQVPFVENIVEAEQFTIFSLNNRVLQAISPTGDSFIFCPWSGTVTRGNAKNNSFIPYFLERLLEDGFSDEMHKQLKSVSQACQENHLF</sequence>
<keyword evidence="8" id="KW-1185">Reference proteome</keyword>
<protein>
    <recommendedName>
        <fullName evidence="6">Protein kinase domain-containing protein</fullName>
    </recommendedName>
</protein>
<comment type="caution">
    <text evidence="7">The sequence shown here is derived from an EMBL/GenBank/DDBJ whole genome shotgun (WGS) entry which is preliminary data.</text>
</comment>
<dbReference type="SUPFAM" id="SSF56112">
    <property type="entry name" value="Protein kinase-like (PK-like)"/>
    <property type="match status" value="1"/>
</dbReference>
<keyword evidence="3" id="KW-0547">Nucleotide-binding</keyword>
<evidence type="ECO:0000256" key="3">
    <source>
        <dbReference type="ARBA" id="ARBA00022741"/>
    </source>
</evidence>
<evidence type="ECO:0000259" key="6">
    <source>
        <dbReference type="PROSITE" id="PS50011"/>
    </source>
</evidence>
<evidence type="ECO:0000256" key="2">
    <source>
        <dbReference type="ARBA" id="ARBA00022679"/>
    </source>
</evidence>
<dbReference type="GO" id="GO:0004674">
    <property type="term" value="F:protein serine/threonine kinase activity"/>
    <property type="evidence" value="ECO:0007669"/>
    <property type="project" value="UniProtKB-KW"/>
</dbReference>
<dbReference type="GO" id="GO:0000776">
    <property type="term" value="C:kinetochore"/>
    <property type="evidence" value="ECO:0007669"/>
    <property type="project" value="TreeGrafter"/>
</dbReference>
<evidence type="ECO:0000313" key="8">
    <source>
        <dbReference type="Proteomes" id="UP001175271"/>
    </source>
</evidence>
<dbReference type="GO" id="GO:0000922">
    <property type="term" value="C:spindle pole"/>
    <property type="evidence" value="ECO:0007669"/>
    <property type="project" value="TreeGrafter"/>
</dbReference>
<name>A0AA39HUZ7_9BILA</name>
<dbReference type="AlphaFoldDB" id="A0AA39HUZ7"/>
<dbReference type="Gene3D" id="3.30.1120.30">
    <property type="entry name" value="POLO box domain"/>
    <property type="match status" value="2"/>
</dbReference>
<accession>A0AA39HUZ7</accession>
<dbReference type="EMBL" id="JAUCMV010000003">
    <property type="protein sequence ID" value="KAK0411836.1"/>
    <property type="molecule type" value="Genomic_DNA"/>
</dbReference>
<dbReference type="InterPro" id="IPR000719">
    <property type="entry name" value="Prot_kinase_dom"/>
</dbReference>
<dbReference type="GO" id="GO:0005737">
    <property type="term" value="C:cytoplasm"/>
    <property type="evidence" value="ECO:0007669"/>
    <property type="project" value="TreeGrafter"/>
</dbReference>
<dbReference type="GO" id="GO:0007052">
    <property type="term" value="P:mitotic spindle organization"/>
    <property type="evidence" value="ECO:0007669"/>
    <property type="project" value="TreeGrafter"/>
</dbReference>
<dbReference type="PROSITE" id="PS50011">
    <property type="entry name" value="PROTEIN_KINASE_DOM"/>
    <property type="match status" value="1"/>
</dbReference>
<evidence type="ECO:0000313" key="7">
    <source>
        <dbReference type="EMBL" id="KAK0411836.1"/>
    </source>
</evidence>
<dbReference type="Pfam" id="PF00069">
    <property type="entry name" value="Pkinase"/>
    <property type="match status" value="1"/>
</dbReference>
<dbReference type="InterPro" id="IPR008271">
    <property type="entry name" value="Ser/Thr_kinase_AS"/>
</dbReference>
<keyword evidence="1" id="KW-0723">Serine/threonine-protein kinase</keyword>
<dbReference type="PANTHER" id="PTHR24345:SF0">
    <property type="entry name" value="CELL CYCLE SERINE_THREONINE-PROTEIN KINASE CDC5_MSD2"/>
    <property type="match status" value="1"/>
</dbReference>
<dbReference type="Gene3D" id="1.10.510.10">
    <property type="entry name" value="Transferase(Phosphotransferase) domain 1"/>
    <property type="match status" value="1"/>
</dbReference>
<evidence type="ECO:0000256" key="1">
    <source>
        <dbReference type="ARBA" id="ARBA00022527"/>
    </source>
</evidence>
<dbReference type="SUPFAM" id="SSF82615">
    <property type="entry name" value="Polo-box domain"/>
    <property type="match status" value="1"/>
</dbReference>
<keyword evidence="4" id="KW-0418">Kinase</keyword>
<dbReference type="SMART" id="SM00220">
    <property type="entry name" value="S_TKc"/>
    <property type="match status" value="1"/>
</dbReference>
<evidence type="ECO:0000256" key="4">
    <source>
        <dbReference type="ARBA" id="ARBA00022777"/>
    </source>
</evidence>
<dbReference type="GO" id="GO:0005524">
    <property type="term" value="F:ATP binding"/>
    <property type="evidence" value="ECO:0007669"/>
    <property type="project" value="UniProtKB-KW"/>
</dbReference>
<feature type="domain" description="Protein kinase" evidence="6">
    <location>
        <begin position="16"/>
        <end position="278"/>
    </location>
</feature>
<reference evidence="7" key="1">
    <citation type="submission" date="2023-06" db="EMBL/GenBank/DDBJ databases">
        <title>Genomic analysis of the entomopathogenic nematode Steinernema hermaphroditum.</title>
        <authorList>
            <person name="Schwarz E.M."/>
            <person name="Heppert J.K."/>
            <person name="Baniya A."/>
            <person name="Schwartz H.T."/>
            <person name="Tan C.-H."/>
            <person name="Antoshechkin I."/>
            <person name="Sternberg P.W."/>
            <person name="Goodrich-Blair H."/>
            <person name="Dillman A.R."/>
        </authorList>
    </citation>
    <scope>NUCLEOTIDE SEQUENCE</scope>
    <source>
        <strain evidence="7">PS9179</strain>
        <tissue evidence="7">Whole animal</tissue>
    </source>
</reference>
<evidence type="ECO:0000256" key="5">
    <source>
        <dbReference type="ARBA" id="ARBA00022840"/>
    </source>
</evidence>
<dbReference type="InterPro" id="IPR036947">
    <property type="entry name" value="POLO_box_dom_sf"/>
</dbReference>
<gene>
    <name evidence="7" type="ORF">QR680_005869</name>
</gene>
<dbReference type="PROSITE" id="PS00108">
    <property type="entry name" value="PROTEIN_KINASE_ST"/>
    <property type="match status" value="1"/>
</dbReference>
<dbReference type="Proteomes" id="UP001175271">
    <property type="component" value="Unassembled WGS sequence"/>
</dbReference>
<keyword evidence="2" id="KW-0808">Transferase</keyword>
<proteinExistence type="predicted"/>
<dbReference type="GO" id="GO:0005634">
    <property type="term" value="C:nucleus"/>
    <property type="evidence" value="ECO:0007669"/>
    <property type="project" value="TreeGrafter"/>
</dbReference>
<dbReference type="InterPro" id="IPR011009">
    <property type="entry name" value="Kinase-like_dom_sf"/>
</dbReference>
<organism evidence="7 8">
    <name type="scientific">Steinernema hermaphroditum</name>
    <dbReference type="NCBI Taxonomy" id="289476"/>
    <lineage>
        <taxon>Eukaryota</taxon>
        <taxon>Metazoa</taxon>
        <taxon>Ecdysozoa</taxon>
        <taxon>Nematoda</taxon>
        <taxon>Chromadorea</taxon>
        <taxon>Rhabditida</taxon>
        <taxon>Tylenchina</taxon>
        <taxon>Panagrolaimomorpha</taxon>
        <taxon>Strongyloidoidea</taxon>
        <taxon>Steinernematidae</taxon>
        <taxon>Steinernema</taxon>
    </lineage>
</organism>